<evidence type="ECO:0000313" key="1">
    <source>
        <dbReference type="EMBL" id="BAW19248.1"/>
    </source>
</evidence>
<keyword evidence="2" id="KW-1185">Reference proteome</keyword>
<reference evidence="1 2" key="1">
    <citation type="submission" date="2016-12" db="EMBL/GenBank/DDBJ databases">
        <title>Characterization of two jumbo phages RP12 and RP31 infecting the phytopathogen Ralstonia solanacearum.</title>
        <authorList>
            <person name="Kawasaki T."/>
            <person name="Yoshikawa G."/>
            <person name="Ogata H."/>
            <person name="Yamada T."/>
        </authorList>
    </citation>
    <scope>NUCLEOTIDE SEQUENCE [LARGE SCALE GENOMIC DNA]</scope>
    <source>
        <strain evidence="1 2">RP12</strain>
    </source>
</reference>
<sequence>MSLKRIAARTILGLSIEQTWETLMGPFILVFDDGEELETNHKEVIYSRYFWEFHANYPGLPILKKHHIQSVLKGNRVGMETHIKLIQNVLWDCADFLAASHNIEQMVDIRFELAELAYNLSNQHYNDMVTRLEEYVTSLNLFDFHRVFKDQDVVDAYERAKPDEESIADIYYTIDSVLKHKPELRNNALSKLYRSGLVSSKQVHQCLGPRGFLTDINNERFGIPIMRGYYQGIRSQRDIQIESRSAAKALNASKGDLQDTEYFSRKLRTMDMGVERLHHMDCGTTRYLNWRVQGKREDRPSDLEILEGKHFVDDDGILKTVHKDDKHLIGRTLKLRSAMYCGHPTDPNGICSVCYGMMSELIPANSNIGHANCTHVTEKNAQGVLSTKHLDSSKSIAGATIDARTQQFVKLSTDGNRYLFADTLKANSKNGDLFLMFDCEAAPNLSDIFIVDNLQVLPESRMSELSEVIIRNGKGEGEEISLQDGKRLPFLTYEFLEHIKTHSYTVDEETGCYMIPLKGWKWSVPFASLPMRDFSMSDHSRDIAKVLESTVKEVVERDRLIDPASTLVELTELMNRKARVNLAVVEVTLRGALIRSAERYDYSMPKPWTESGLGVLRNIILYRSLAPFMAYEHHAEGIYAPESFSLKNRPDHPFDGIVMPREVFDHQQRVRNLQNGPGNY</sequence>
<name>A0A1L7N197_9CAUD</name>
<evidence type="ECO:0000313" key="2">
    <source>
        <dbReference type="Proteomes" id="UP000222831"/>
    </source>
</evidence>
<accession>A0A1L7N197</accession>
<dbReference type="Proteomes" id="UP000222831">
    <property type="component" value="Segment"/>
</dbReference>
<dbReference type="RefSeq" id="YP_009598967.1">
    <property type="nucleotide sequence ID" value="NC_041911.1"/>
</dbReference>
<dbReference type="OrthoDB" id="11542at10239"/>
<organism evidence="1 2">
    <name type="scientific">Ralstonia phage RP12</name>
    <dbReference type="NCBI Taxonomy" id="1923889"/>
    <lineage>
        <taxon>Viruses</taxon>
        <taxon>Duplodnaviria</taxon>
        <taxon>Heunggongvirae</taxon>
        <taxon>Uroviricota</taxon>
        <taxon>Caudoviricetes</taxon>
        <taxon>Chimalliviridae</taxon>
        <taxon>Ripduovirus</taxon>
        <taxon>Ripduovirus RP12</taxon>
    </lineage>
</organism>
<dbReference type="GeneID" id="40074669"/>
<protein>
    <submittedName>
        <fullName evidence="1">Putative Putative RNA polymerase beta prime subunit</fullName>
    </submittedName>
</protein>
<dbReference type="KEGG" id="vg:40074669"/>
<dbReference type="EMBL" id="AP017924">
    <property type="protein sequence ID" value="BAW19248.1"/>
    <property type="molecule type" value="Genomic_DNA"/>
</dbReference>
<proteinExistence type="predicted"/>